<evidence type="ECO:0000256" key="2">
    <source>
        <dbReference type="ARBA" id="ARBA00008531"/>
    </source>
</evidence>
<dbReference type="InterPro" id="IPR027417">
    <property type="entry name" value="P-loop_NTPase"/>
</dbReference>
<comment type="similarity">
    <text evidence="2">Belongs to the GTP-binding SRP family.</text>
</comment>
<dbReference type="Gene3D" id="1.20.120.1380">
    <property type="entry name" value="Flagellar FlhF biosynthesis protein, N domain"/>
    <property type="match status" value="1"/>
</dbReference>
<sequence>MKIRKFFAGTCRDALRQIREEIGPDAVVLSNRSVANGVEIVALAEEDLDALAGGDLPTHRPRPRPAQPAQPVAATPAASAASVSAATSAQDAAAASAFAQSMMGELQSMRGLLEEQVAGLVWNDKQRRSPAQGEILRTLLAAGFSAQLGRALLEHLPEGSDRDAGLDWVKNALKRNLPVMPNEDELMDRGGVYALMGPTGVGKTTTTAKLAARCVMRHGAEKLALLTTDSYRIGGHEQLRIYGKILGVTVHAVKDATDLRLALTELRNKHMVLIDTVGMSQRDRTVPEQVAMLCGAETPVQRLLLLNATSHGDTLNEVVHAYRSASAEGGGDLAGCILTKLDETTNLGSVLDTVIRHRLPVHYVSTGQRVPENLHVADRQFLIDTALSAPVTGSPFVPSEEDLPAVVRGVDPNYSGLFAPAQPSGEACFG</sequence>
<dbReference type="Gene3D" id="3.40.50.300">
    <property type="entry name" value="P-loop containing nucleotide triphosphate hydrolases"/>
    <property type="match status" value="1"/>
</dbReference>
<keyword evidence="8" id="KW-0653">Protein transport</keyword>
<comment type="subcellular location">
    <subcellularLocation>
        <location evidence="1">Cell membrane</location>
        <topology evidence="1">Peripheral membrane protein</topology>
        <orientation evidence="1">Cytoplasmic side</orientation>
    </subcellularLocation>
</comment>
<evidence type="ECO:0000256" key="12">
    <source>
        <dbReference type="ARBA" id="ARBA00025337"/>
    </source>
</evidence>
<dbReference type="Proteomes" id="UP000366945">
    <property type="component" value="Unassembled WGS sequence"/>
</dbReference>
<dbReference type="AlphaFoldDB" id="A0A5E4UHT9"/>
<dbReference type="GO" id="GO:0015031">
    <property type="term" value="P:protein transport"/>
    <property type="evidence" value="ECO:0007669"/>
    <property type="project" value="UniProtKB-KW"/>
</dbReference>
<dbReference type="GO" id="GO:0005525">
    <property type="term" value="F:GTP binding"/>
    <property type="evidence" value="ECO:0007669"/>
    <property type="project" value="UniProtKB-UniRule"/>
</dbReference>
<evidence type="ECO:0000259" key="15">
    <source>
        <dbReference type="SMART" id="SM00382"/>
    </source>
</evidence>
<protein>
    <recommendedName>
        <fullName evidence="3 13">Flagellar biosynthesis protein FlhF</fullName>
    </recommendedName>
</protein>
<dbReference type="GO" id="GO:0003924">
    <property type="term" value="F:GTPase activity"/>
    <property type="evidence" value="ECO:0007669"/>
    <property type="project" value="UniProtKB-UniRule"/>
</dbReference>
<keyword evidence="11" id="KW-1006">Bacterial flagellum protein export</keyword>
<accession>A0A5E4UHT9</accession>
<evidence type="ECO:0000256" key="13">
    <source>
        <dbReference type="NCBIfam" id="TIGR03499"/>
    </source>
</evidence>
<feature type="domain" description="AAA+ ATPase" evidence="15">
    <location>
        <begin position="189"/>
        <end position="361"/>
    </location>
</feature>
<dbReference type="GO" id="GO:0044781">
    <property type="term" value="P:bacterial-type flagellum organization"/>
    <property type="evidence" value="ECO:0007669"/>
    <property type="project" value="UniProtKB-UniRule"/>
</dbReference>
<dbReference type="EMBL" id="CABPSK010000002">
    <property type="protein sequence ID" value="VVD99092.1"/>
    <property type="molecule type" value="Genomic_DNA"/>
</dbReference>
<dbReference type="InterPro" id="IPR003593">
    <property type="entry name" value="AAA+_ATPase"/>
</dbReference>
<evidence type="ECO:0000256" key="10">
    <source>
        <dbReference type="ARBA" id="ARBA00023136"/>
    </source>
</evidence>
<dbReference type="GeneID" id="300404062"/>
<dbReference type="NCBIfam" id="TIGR03499">
    <property type="entry name" value="FlhF"/>
    <property type="match status" value="1"/>
</dbReference>
<evidence type="ECO:0000256" key="5">
    <source>
        <dbReference type="ARBA" id="ARBA00022475"/>
    </source>
</evidence>
<keyword evidence="5" id="KW-1003">Cell membrane</keyword>
<organism evidence="17 18">
    <name type="scientific">Pandoraea pneumonica</name>
    <dbReference type="NCBI Taxonomy" id="2508299"/>
    <lineage>
        <taxon>Bacteria</taxon>
        <taxon>Pseudomonadati</taxon>
        <taxon>Pseudomonadota</taxon>
        <taxon>Betaproteobacteria</taxon>
        <taxon>Burkholderiales</taxon>
        <taxon>Burkholderiaceae</taxon>
        <taxon>Pandoraea</taxon>
    </lineage>
</organism>
<dbReference type="GO" id="GO:0006614">
    <property type="term" value="P:SRP-dependent cotranslational protein targeting to membrane"/>
    <property type="evidence" value="ECO:0007669"/>
    <property type="project" value="UniProtKB-UniRule"/>
</dbReference>
<evidence type="ECO:0000256" key="1">
    <source>
        <dbReference type="ARBA" id="ARBA00004413"/>
    </source>
</evidence>
<dbReference type="InterPro" id="IPR000897">
    <property type="entry name" value="SRP54_GTPase_dom"/>
</dbReference>
<evidence type="ECO:0000259" key="16">
    <source>
        <dbReference type="SMART" id="SM00962"/>
    </source>
</evidence>
<gene>
    <name evidence="17" type="ORF">PPN31114_02022</name>
</gene>
<keyword evidence="18" id="KW-1185">Reference proteome</keyword>
<keyword evidence="6" id="KW-0547">Nucleotide-binding</keyword>
<keyword evidence="10" id="KW-0472">Membrane</keyword>
<dbReference type="RefSeq" id="WP_150679381.1">
    <property type="nucleotide sequence ID" value="NZ_CABPSK010000002.1"/>
</dbReference>
<dbReference type="SMART" id="SM00382">
    <property type="entry name" value="AAA"/>
    <property type="match status" value="1"/>
</dbReference>
<dbReference type="InterPro" id="IPR047040">
    <property type="entry name" value="FlhF__GTPase_dom"/>
</dbReference>
<keyword evidence="17" id="KW-0969">Cilium</keyword>
<keyword evidence="7" id="KW-1005">Bacterial flagellum biogenesis</keyword>
<dbReference type="SUPFAM" id="SSF52540">
    <property type="entry name" value="P-loop containing nucleoside triphosphate hydrolases"/>
    <property type="match status" value="1"/>
</dbReference>
<proteinExistence type="inferred from homology"/>
<feature type="region of interest" description="Disordered" evidence="14">
    <location>
        <begin position="52"/>
        <end position="77"/>
    </location>
</feature>
<evidence type="ECO:0000256" key="7">
    <source>
        <dbReference type="ARBA" id="ARBA00022795"/>
    </source>
</evidence>
<feature type="domain" description="SRP54-type proteins GTP-binding" evidence="16">
    <location>
        <begin position="190"/>
        <end position="388"/>
    </location>
</feature>
<dbReference type="Pfam" id="PF00448">
    <property type="entry name" value="SRP54"/>
    <property type="match status" value="1"/>
</dbReference>
<dbReference type="PANTHER" id="PTHR43134:SF3">
    <property type="entry name" value="FLAGELLAR BIOSYNTHESIS PROTEIN FLHF"/>
    <property type="match status" value="1"/>
</dbReference>
<dbReference type="OrthoDB" id="9778554at2"/>
<reference evidence="17 18" key="1">
    <citation type="submission" date="2019-08" db="EMBL/GenBank/DDBJ databases">
        <authorList>
            <person name="Peeters C."/>
        </authorList>
    </citation>
    <scope>NUCLEOTIDE SEQUENCE [LARGE SCALE GENOMIC DNA]</scope>
    <source>
        <strain evidence="17 18">LMG 31114</strain>
    </source>
</reference>
<dbReference type="PANTHER" id="PTHR43134">
    <property type="entry name" value="SIGNAL RECOGNITION PARTICLE RECEPTOR SUBUNIT ALPHA"/>
    <property type="match status" value="1"/>
</dbReference>
<name>A0A5E4UHT9_9BURK</name>
<evidence type="ECO:0000256" key="6">
    <source>
        <dbReference type="ARBA" id="ARBA00022741"/>
    </source>
</evidence>
<dbReference type="CDD" id="cd17873">
    <property type="entry name" value="FlhF"/>
    <property type="match status" value="1"/>
</dbReference>
<evidence type="ECO:0000313" key="18">
    <source>
        <dbReference type="Proteomes" id="UP000366945"/>
    </source>
</evidence>
<dbReference type="GO" id="GO:0005047">
    <property type="term" value="F:signal recognition particle binding"/>
    <property type="evidence" value="ECO:0007669"/>
    <property type="project" value="TreeGrafter"/>
</dbReference>
<keyword evidence="17" id="KW-0966">Cell projection</keyword>
<dbReference type="SMART" id="SM00962">
    <property type="entry name" value="SRP54"/>
    <property type="match status" value="1"/>
</dbReference>
<evidence type="ECO:0000256" key="3">
    <source>
        <dbReference type="ARBA" id="ARBA00014919"/>
    </source>
</evidence>
<feature type="compositionally biased region" description="Low complexity" evidence="14">
    <location>
        <begin position="67"/>
        <end position="77"/>
    </location>
</feature>
<dbReference type="InterPro" id="IPR020006">
    <property type="entry name" value="FlhF"/>
</dbReference>
<keyword evidence="4" id="KW-0813">Transport</keyword>
<comment type="function">
    <text evidence="12">Necessary for flagellar biosynthesis. May be involved in translocation of the flagellum.</text>
</comment>
<dbReference type="FunFam" id="3.40.50.300:FF:000695">
    <property type="entry name" value="Flagellar biosynthesis regulator FlhF"/>
    <property type="match status" value="1"/>
</dbReference>
<evidence type="ECO:0000313" key="17">
    <source>
        <dbReference type="EMBL" id="VVD99092.1"/>
    </source>
</evidence>
<dbReference type="GO" id="GO:0005886">
    <property type="term" value="C:plasma membrane"/>
    <property type="evidence" value="ECO:0007669"/>
    <property type="project" value="UniProtKB-SubCell"/>
</dbReference>
<evidence type="ECO:0000256" key="14">
    <source>
        <dbReference type="SAM" id="MobiDB-lite"/>
    </source>
</evidence>
<evidence type="ECO:0000256" key="4">
    <source>
        <dbReference type="ARBA" id="ARBA00022448"/>
    </source>
</evidence>
<evidence type="ECO:0000256" key="8">
    <source>
        <dbReference type="ARBA" id="ARBA00022927"/>
    </source>
</evidence>
<evidence type="ECO:0000256" key="9">
    <source>
        <dbReference type="ARBA" id="ARBA00023134"/>
    </source>
</evidence>
<evidence type="ECO:0000256" key="11">
    <source>
        <dbReference type="ARBA" id="ARBA00023225"/>
    </source>
</evidence>
<keyword evidence="17" id="KW-0282">Flagellum</keyword>
<keyword evidence="9" id="KW-0342">GTP-binding</keyword>